<dbReference type="InterPro" id="IPR003462">
    <property type="entry name" value="ODC_Mu_crystall"/>
</dbReference>
<dbReference type="RefSeq" id="WP_167513235.1">
    <property type="nucleotide sequence ID" value="NZ_JBICBM010000010.1"/>
</dbReference>
<dbReference type="Gene3D" id="3.30.1780.10">
    <property type="entry name" value="ornithine cyclodeaminase, domain 1"/>
    <property type="match status" value="1"/>
</dbReference>
<dbReference type="SUPFAM" id="SSF51735">
    <property type="entry name" value="NAD(P)-binding Rossmann-fold domains"/>
    <property type="match status" value="1"/>
</dbReference>
<dbReference type="InterPro" id="IPR023866">
    <property type="entry name" value="SbnB"/>
</dbReference>
<dbReference type="PANTHER" id="PTHR13812">
    <property type="entry name" value="KETIMINE REDUCTASE MU-CRYSTALLIN"/>
    <property type="match status" value="1"/>
</dbReference>
<sequence>MLILTAGQVRQVLDGAEQQVVEAVSRAYRLHAAGRTVLPHSLFLRFPEEARNRIIALPAYLGNPGGSGAREPVAGVKWISSFPGNLDAGLERASAVIVLNSMRTGHPEVLLEGSVISARRTAASAALAAATLAPREPQTGVTLIGCGVINFEVLTFLRALLPELAEVTLFDLDPARARDFAERCAALLPGLRTTVTERIGDALAAHRLISVATTAATPHLDPSPCPPGTLLLHLSLRDLAPETILSSVNIVDDDDHVCRESTSLHLAEQQAGHRDFIADSIGALLTGARRERDPEALTVFSPFGLGVLDLAVADLVRHRAQEQGLGTDVPDFLPFGHGS</sequence>
<dbReference type="Pfam" id="PF02423">
    <property type="entry name" value="OCD_Mu_crystall"/>
    <property type="match status" value="1"/>
</dbReference>
<dbReference type="Gene3D" id="3.40.50.720">
    <property type="entry name" value="NAD(P)-binding Rossmann-like Domain"/>
    <property type="match status" value="1"/>
</dbReference>
<evidence type="ECO:0000313" key="1">
    <source>
        <dbReference type="EMBL" id="MFF9884310.1"/>
    </source>
</evidence>
<keyword evidence="2" id="KW-1185">Reference proteome</keyword>
<dbReference type="InterPro" id="IPR023401">
    <property type="entry name" value="ODC_N"/>
</dbReference>
<proteinExistence type="predicted"/>
<dbReference type="PANTHER" id="PTHR13812:SF19">
    <property type="entry name" value="KETIMINE REDUCTASE MU-CRYSTALLIN"/>
    <property type="match status" value="1"/>
</dbReference>
<organism evidence="1 2">
    <name type="scientific">Streptomyces eurythermus</name>
    <dbReference type="NCBI Taxonomy" id="42237"/>
    <lineage>
        <taxon>Bacteria</taxon>
        <taxon>Bacillati</taxon>
        <taxon>Actinomycetota</taxon>
        <taxon>Actinomycetes</taxon>
        <taxon>Kitasatosporales</taxon>
        <taxon>Streptomycetaceae</taxon>
        <taxon>Streptomyces</taxon>
    </lineage>
</organism>
<protein>
    <submittedName>
        <fullName evidence="1">2,3-diaminopropionate biosynthesis protein SbnB</fullName>
    </submittedName>
</protein>
<comment type="caution">
    <text evidence="1">The sequence shown here is derived from an EMBL/GenBank/DDBJ whole genome shotgun (WGS) entry which is preliminary data.</text>
</comment>
<gene>
    <name evidence="1" type="primary">sbnB</name>
    <name evidence="1" type="ORF">ACF1HC_22320</name>
</gene>
<dbReference type="NCBIfam" id="TIGR03944">
    <property type="entry name" value="dehyd_SbnB_fam"/>
    <property type="match status" value="1"/>
</dbReference>
<dbReference type="EMBL" id="JBICBM010000010">
    <property type="protein sequence ID" value="MFF9884310.1"/>
    <property type="molecule type" value="Genomic_DNA"/>
</dbReference>
<dbReference type="InterPro" id="IPR036291">
    <property type="entry name" value="NAD(P)-bd_dom_sf"/>
</dbReference>
<dbReference type="Proteomes" id="UP001603418">
    <property type="component" value="Unassembled WGS sequence"/>
</dbReference>
<name>A0ABW6Z1C9_9ACTN</name>
<evidence type="ECO:0000313" key="2">
    <source>
        <dbReference type="Proteomes" id="UP001603418"/>
    </source>
</evidence>
<accession>A0ABW6Z1C9</accession>
<reference evidence="1 2" key="1">
    <citation type="submission" date="2024-10" db="EMBL/GenBank/DDBJ databases">
        <title>The Natural Products Discovery Center: Release of the First 8490 Sequenced Strains for Exploring Actinobacteria Biosynthetic Diversity.</title>
        <authorList>
            <person name="Kalkreuter E."/>
            <person name="Kautsar S.A."/>
            <person name="Yang D."/>
            <person name="Bader C.D."/>
            <person name="Teijaro C.N."/>
            <person name="Fluegel L."/>
            <person name="Davis C.M."/>
            <person name="Simpson J.R."/>
            <person name="Lauterbach L."/>
            <person name="Steele A.D."/>
            <person name="Gui C."/>
            <person name="Meng S."/>
            <person name="Li G."/>
            <person name="Viehrig K."/>
            <person name="Ye F."/>
            <person name="Su P."/>
            <person name="Kiefer A.F."/>
            <person name="Nichols A."/>
            <person name="Cepeda A.J."/>
            <person name="Yan W."/>
            <person name="Fan B."/>
            <person name="Jiang Y."/>
            <person name="Adhikari A."/>
            <person name="Zheng C.-J."/>
            <person name="Schuster L."/>
            <person name="Cowan T.M."/>
            <person name="Smanski M.J."/>
            <person name="Chevrette M.G."/>
            <person name="De Carvalho L.P.S."/>
            <person name="Shen B."/>
        </authorList>
    </citation>
    <scope>NUCLEOTIDE SEQUENCE [LARGE SCALE GENOMIC DNA]</scope>
    <source>
        <strain evidence="1 2">NPDC013366</strain>
    </source>
</reference>
<dbReference type="PIRSF" id="PIRSF001439">
    <property type="entry name" value="CryM"/>
    <property type="match status" value="1"/>
</dbReference>